<feature type="transmembrane region" description="Helical" evidence="2">
    <location>
        <begin position="1602"/>
        <end position="1620"/>
    </location>
</feature>
<feature type="transmembrane region" description="Helical" evidence="2">
    <location>
        <begin position="403"/>
        <end position="423"/>
    </location>
</feature>
<organism evidence="3 4">
    <name type="scientific">Achlya hypogyna</name>
    <name type="common">Oomycete</name>
    <name type="synonym">Protoachlya hypogyna</name>
    <dbReference type="NCBI Taxonomy" id="1202772"/>
    <lineage>
        <taxon>Eukaryota</taxon>
        <taxon>Sar</taxon>
        <taxon>Stramenopiles</taxon>
        <taxon>Oomycota</taxon>
        <taxon>Saprolegniomycetes</taxon>
        <taxon>Saprolegniales</taxon>
        <taxon>Achlyaceae</taxon>
        <taxon>Achlya</taxon>
    </lineage>
</organism>
<feature type="transmembrane region" description="Helical" evidence="2">
    <location>
        <begin position="683"/>
        <end position="701"/>
    </location>
</feature>
<evidence type="ECO:0000313" key="3">
    <source>
        <dbReference type="EMBL" id="OQR94156.1"/>
    </source>
</evidence>
<feature type="transmembrane region" description="Helical" evidence="2">
    <location>
        <begin position="38"/>
        <end position="59"/>
    </location>
</feature>
<feature type="transmembrane region" description="Helical" evidence="2">
    <location>
        <begin position="1747"/>
        <end position="1770"/>
    </location>
</feature>
<feature type="transmembrane region" description="Helical" evidence="2">
    <location>
        <begin position="444"/>
        <end position="463"/>
    </location>
</feature>
<feature type="region of interest" description="Disordered" evidence="1">
    <location>
        <begin position="1236"/>
        <end position="1260"/>
    </location>
</feature>
<sequence length="1972" mass="218823">MLRTIGLGPTSASTRIVPLEDAAGPPLRRLRAKLSARARAFLQAAAYVFGLCVVALVALDSIANNWAINDFVGNGYQFLTPVADVSHANELLSQYAFANGASLTDLSLVAKRMINYTVSNLVEPRNPDIYVLSAGTFAISSGINLCSIFKAEYDVDLSDGRPRLGVVIDAISYLRGEAFSHAFTDDASINLANASMGHAALTTLGYTPTRIQVDMRLTHRFPLVNTTAPQTLDVGYYRIYPKAYCTGCLPIAELGHGTCRLSMTYRDSSKTLKVTAATYIDGSTHALGVVLHQTLFSSASHYLKFIALVFALGGYLASRRTVQWQDVDVHSTETFLRRIINTVLPAFYPHASHALRFDMFCYNSDIFVFLFATGVVLDAASAIKFTREVQVFLAVSPNAALSLQLFALSTRLLWLNCGFLKLLKYIWSLVSTASYCGESPIMGFLNLTSVTSLYLSAILLFYIPPFIEYNNSVRQDLKNTVEDLDGLDINFYSSFYVRTSGTVIGGLALNLLLIVTLDQILNRPFWAHMALNSLARQAMYNSTSILMDYITDIDPGVYERTSAVIYCKARRLCTLQWFFMNHMIAFGLPEKDLRGKKETRASAAVHTTGARAGGDERFTIAQDAGRHIHLLDDQFADVKNLMLNIKVLVKPKGGRYSVNESEFSRDEAHHARFWALQKRIRDIGAVAVGLCVVVLVAYDAVANNWAINDFVGNGYQFVTPIADTVQMSNLMAQYTFARGASVTDLSKVAKRMNNYTVGSLVQHNNPEIYVLSAGTYTVNSALNFCAIFQHTYSVDLANGPPLLGVAIDAISFLRGEAFSHAFTSDATANLANSSMGHDTLLSLGYIPARVQVDMRLTLEIPLVNKSAPQILDVDYYRIYSKSYCTGCTPIAELGHGTCRFNFTYSDSTKSLKVTTATYIAGSIHELGLMFPQTGFSSASHYLKFFAVLFAVGGYLASRRTVQWQDVDVHVTETFLQRILKTVLPQYYPHMSHALRFDMFCYNSDIFVVLFSAGVLLDISAAIMFTREVQVYLSASPNGALSLQLFALSTRLLWLNCAFLKLLKLLWSLVSSATYCGESRVMGFLNLTSVTSLYLSAILLFYIPPFIEYNNSVRQDLKNSVEKLDGIGVNFYDSFYVRGSGAIVGGLALNLFLVLSVDQVVNRAFWKVMARNSLARQAMFNSTSIIMDYITDIDHKVFTSGNAVIHCKARRLCTLQWFFMSHLSTFGLTEKDLRTKRPLPVGNTNSRTTAAHTSGPLTQVEATQENETDRYLVVQDGGRHIHLLNAELHDVKNLMINIKILKNTPSSMSGSVIVKSKNARYSLDEGVARQTTLKHMRFWILQQRIRDVAAVAVGLCVVVLVAFDSIANNWAINDFIGNGYHFVTPIADITHASELLTQYSFARGASLTDLSRITSRMNNYSITNLVDTNNPHIYILSAGTYAVNSGINYCSIFKQTYPVDLAKGPPSLGIAAEGISFLRGNAFSHAFTNDVTENLANSSMGHVMLKSLGYTPTRVQVDLRLTHKVFIANTSVPQMLDVDYYRIYTKAYCTGCNPIAELGHSTCRFNMTYNDSTKLLKVTASTYIDGSPYALGLMFPQTGFSSASHYLKFFAVLFAVGGYLASRRTVQWQDVDVHVTETFLQRILKTVLPQYYPHMSHALRFDMFCYNSDIFVMLFSTGVVLDISSAIMFTREVQVFVAVTPNAILSLQLFALSTRLLWLNCAFLKLLKLLLSIVSTATYCGESHVMGFLNLTSVTSLYLSAVLLFYVPAFIEYNNLVRQDLKNTVEPLDGNEVNFYDSFYVRGSGAIVGGLALNVLLVVAVDQIVNRAYWKAMARNSLARQAMYNSTSIVMDYITDIDHGLFLRGDAVINCKARRLCTLQWFFMSHLNTFGLTEKELRAKRPQPVGNTNNTNSRAQASGLLTQIETARDGNAERFTVVQDSGRHVHLLDAELHDVKNLMINIKILKNTAVAIH</sequence>
<feature type="transmembrane region" description="Helical" evidence="2">
    <location>
        <begin position="1669"/>
        <end position="1688"/>
    </location>
</feature>
<gene>
    <name evidence="3" type="ORF">ACHHYP_01665</name>
</gene>
<keyword evidence="4" id="KW-1185">Reference proteome</keyword>
<feature type="transmembrane region" description="Helical" evidence="2">
    <location>
        <begin position="1134"/>
        <end position="1156"/>
    </location>
</feature>
<evidence type="ECO:0008006" key="5">
    <source>
        <dbReference type="Google" id="ProtNLM"/>
    </source>
</evidence>
<accession>A0A1V9Z827</accession>
<feature type="transmembrane region" description="Helical" evidence="2">
    <location>
        <begin position="938"/>
        <end position="956"/>
    </location>
</feature>
<name>A0A1V9Z827_ACHHY</name>
<feature type="compositionally biased region" description="Polar residues" evidence="1">
    <location>
        <begin position="1241"/>
        <end position="1260"/>
    </location>
</feature>
<keyword evidence="2" id="KW-1133">Transmembrane helix</keyword>
<feature type="transmembrane region" description="Helical" evidence="2">
    <location>
        <begin position="495"/>
        <end position="517"/>
    </location>
</feature>
<reference evidence="3 4" key="1">
    <citation type="journal article" date="2014" name="Genome Biol. Evol.">
        <title>The secreted proteins of Achlya hypogyna and Thraustotheca clavata identify the ancestral oomycete secretome and reveal gene acquisitions by horizontal gene transfer.</title>
        <authorList>
            <person name="Misner I."/>
            <person name="Blouin N."/>
            <person name="Leonard G."/>
            <person name="Richards T.A."/>
            <person name="Lane C.E."/>
        </authorList>
    </citation>
    <scope>NUCLEOTIDE SEQUENCE [LARGE SCALE GENOMIC DNA]</scope>
    <source>
        <strain evidence="3 4">ATCC 48635</strain>
    </source>
</reference>
<dbReference type="Proteomes" id="UP000243579">
    <property type="component" value="Unassembled WGS sequence"/>
</dbReference>
<comment type="caution">
    <text evidence="3">The sequence shown here is derived from an EMBL/GenBank/DDBJ whole genome shotgun (WGS) entry which is preliminary data.</text>
</comment>
<proteinExistence type="predicted"/>
<feature type="transmembrane region" description="Helical" evidence="2">
    <location>
        <begin position="1344"/>
        <end position="1362"/>
    </location>
</feature>
<feature type="transmembrane region" description="Helical" evidence="2">
    <location>
        <begin position="1798"/>
        <end position="1820"/>
    </location>
</feature>
<keyword evidence="2" id="KW-0812">Transmembrane</keyword>
<keyword evidence="2" id="KW-0472">Membrane</keyword>
<feature type="transmembrane region" description="Helical" evidence="2">
    <location>
        <begin position="1708"/>
        <end position="1726"/>
    </location>
</feature>
<evidence type="ECO:0000313" key="4">
    <source>
        <dbReference type="Proteomes" id="UP000243579"/>
    </source>
</evidence>
<evidence type="ECO:0000256" key="2">
    <source>
        <dbReference type="SAM" id="Phobius"/>
    </source>
</evidence>
<feature type="transmembrane region" description="Helical" evidence="2">
    <location>
        <begin position="1005"/>
        <end position="1024"/>
    </location>
</feature>
<feature type="transmembrane region" description="Helical" evidence="2">
    <location>
        <begin position="299"/>
        <end position="317"/>
    </location>
</feature>
<dbReference type="EMBL" id="JNBR01000373">
    <property type="protein sequence ID" value="OQR94156.1"/>
    <property type="molecule type" value="Genomic_DNA"/>
</dbReference>
<feature type="transmembrane region" description="Helical" evidence="2">
    <location>
        <begin position="1044"/>
        <end position="1062"/>
    </location>
</feature>
<feature type="transmembrane region" description="Helical" evidence="2">
    <location>
        <begin position="366"/>
        <end position="383"/>
    </location>
</feature>
<evidence type="ECO:0000256" key="1">
    <source>
        <dbReference type="SAM" id="MobiDB-lite"/>
    </source>
</evidence>
<feature type="transmembrane region" description="Helical" evidence="2">
    <location>
        <begin position="1083"/>
        <end position="1102"/>
    </location>
</feature>
<protein>
    <recommendedName>
        <fullName evidence="5">Transmembrane protein</fullName>
    </recommendedName>
</protein>